<evidence type="ECO:0000313" key="1">
    <source>
        <dbReference type="EMBL" id="KWV40201.1"/>
    </source>
</evidence>
<protein>
    <recommendedName>
        <fullName evidence="3">Chorismate mutase domain-containing protein</fullName>
    </recommendedName>
</protein>
<proteinExistence type="predicted"/>
<evidence type="ECO:0008006" key="3">
    <source>
        <dbReference type="Google" id="ProtNLM"/>
    </source>
</evidence>
<comment type="caution">
    <text evidence="1">The sequence shown here is derived from an EMBL/GenBank/DDBJ whole genome shotgun (WGS) entry which is preliminary data.</text>
</comment>
<reference evidence="1 2" key="1">
    <citation type="submission" date="2015-11" db="EMBL/GenBank/DDBJ databases">
        <title>Draft Genome Sequence of the Strain BR 10423 (Rhizobium sp.) isolated from nodules of Mimosa pudica.</title>
        <authorList>
            <person name="Barauna A.C."/>
            <person name="Zilli J.E."/>
            <person name="Simoes-Araujo J.L."/>
            <person name="Reis V.M."/>
            <person name="James E.K."/>
            <person name="Reis F.B.Jr."/>
            <person name="Rouws L.F."/>
            <person name="Passos S.R."/>
            <person name="Gois S.R."/>
        </authorList>
    </citation>
    <scope>NUCLEOTIDE SEQUENCE [LARGE SCALE GENOMIC DNA]</scope>
    <source>
        <strain evidence="1 2">BR10423</strain>
    </source>
</reference>
<accession>A0A109J0P7</accession>
<dbReference type="EMBL" id="LNCD01000151">
    <property type="protein sequence ID" value="KWV40201.1"/>
    <property type="molecule type" value="Genomic_DNA"/>
</dbReference>
<sequence>MGAIETELEMVERHVCRGEFIIAEQRSRIEQLSQQSFPIGEAEDLLRLFLEIQRQHVAHRDRLIRKSRS</sequence>
<organism evidence="1 2">
    <name type="scientific">Rhizobium altiplani</name>
    <dbReference type="NCBI Taxonomy" id="1864509"/>
    <lineage>
        <taxon>Bacteria</taxon>
        <taxon>Pseudomonadati</taxon>
        <taxon>Pseudomonadota</taxon>
        <taxon>Alphaproteobacteria</taxon>
        <taxon>Hyphomicrobiales</taxon>
        <taxon>Rhizobiaceae</taxon>
        <taxon>Rhizobium/Agrobacterium group</taxon>
        <taxon>Rhizobium</taxon>
    </lineage>
</organism>
<dbReference type="Proteomes" id="UP000068164">
    <property type="component" value="Unassembled WGS sequence"/>
</dbReference>
<gene>
    <name evidence="1" type="ORF">AS026_26750</name>
</gene>
<evidence type="ECO:0000313" key="2">
    <source>
        <dbReference type="Proteomes" id="UP000068164"/>
    </source>
</evidence>
<dbReference type="AlphaFoldDB" id="A0A109J0P7"/>
<keyword evidence="2" id="KW-1185">Reference proteome</keyword>
<name>A0A109J0P7_9HYPH</name>